<keyword evidence="4" id="KW-1185">Reference proteome</keyword>
<sequence>MFVVYFSLLLLFAIGSVVSDDAVFNSPEFSKCSANCPENQKNACLRGCEIASALTLAPPEYEHNPSCSDSCKSALTASGEQEACVKACEGYPKSDTQSADSVNTGFTNFAHHCYSGLMRMVHSMRDWVASQFNQPKGDNPDEPIVHTRVRIFLFSRPDNGAELSHISHLTNSVSNAAPETLLSKPEIEDKQNALLIQPHVGEKMGCALRRVVRDPLKLLVLITTATLFVLLIIQTFLHLRRYRSQRFDGYHYAPLSSFAESTEGKEPLVEDGLMEVDIKKPEKPSVGA</sequence>
<dbReference type="OrthoDB" id="6231099at2759"/>
<evidence type="ECO:0000313" key="3">
    <source>
        <dbReference type="EMBL" id="KAF5396075.1"/>
    </source>
</evidence>
<keyword evidence="1" id="KW-1133">Transmembrane helix</keyword>
<gene>
    <name evidence="3" type="ORF">PHET_11199</name>
</gene>
<feature type="signal peptide" evidence="2">
    <location>
        <begin position="1"/>
        <end position="19"/>
    </location>
</feature>
<keyword evidence="1" id="KW-0472">Membrane</keyword>
<feature type="transmembrane region" description="Helical" evidence="1">
    <location>
        <begin position="218"/>
        <end position="237"/>
    </location>
</feature>
<keyword evidence="2" id="KW-0732">Signal</keyword>
<proteinExistence type="predicted"/>
<comment type="caution">
    <text evidence="3">The sequence shown here is derived from an EMBL/GenBank/DDBJ whole genome shotgun (WGS) entry which is preliminary data.</text>
</comment>
<evidence type="ECO:0000256" key="2">
    <source>
        <dbReference type="SAM" id="SignalP"/>
    </source>
</evidence>
<evidence type="ECO:0000313" key="4">
    <source>
        <dbReference type="Proteomes" id="UP000748531"/>
    </source>
</evidence>
<reference evidence="3" key="1">
    <citation type="submission" date="2019-05" db="EMBL/GenBank/DDBJ databases">
        <title>Annotation for the trematode Paragonimus heterotremus.</title>
        <authorList>
            <person name="Choi Y.-J."/>
        </authorList>
    </citation>
    <scope>NUCLEOTIDE SEQUENCE</scope>
    <source>
        <strain evidence="3">LC</strain>
    </source>
</reference>
<accession>A0A8J4SJM1</accession>
<dbReference type="Proteomes" id="UP000748531">
    <property type="component" value="Unassembled WGS sequence"/>
</dbReference>
<dbReference type="AlphaFoldDB" id="A0A8J4SJM1"/>
<feature type="chain" id="PRO_5035229292" description="Transmembrane protein 59" evidence="2">
    <location>
        <begin position="20"/>
        <end position="288"/>
    </location>
</feature>
<keyword evidence="1" id="KW-0812">Transmembrane</keyword>
<organism evidence="3 4">
    <name type="scientific">Paragonimus heterotremus</name>
    <dbReference type="NCBI Taxonomy" id="100268"/>
    <lineage>
        <taxon>Eukaryota</taxon>
        <taxon>Metazoa</taxon>
        <taxon>Spiralia</taxon>
        <taxon>Lophotrochozoa</taxon>
        <taxon>Platyhelminthes</taxon>
        <taxon>Trematoda</taxon>
        <taxon>Digenea</taxon>
        <taxon>Plagiorchiida</taxon>
        <taxon>Troglotremata</taxon>
        <taxon>Troglotrematidae</taxon>
        <taxon>Paragonimus</taxon>
    </lineage>
</organism>
<protein>
    <recommendedName>
        <fullName evidence="5">Transmembrane protein 59</fullName>
    </recommendedName>
</protein>
<name>A0A8J4SJM1_9TREM</name>
<evidence type="ECO:0008006" key="5">
    <source>
        <dbReference type="Google" id="ProtNLM"/>
    </source>
</evidence>
<evidence type="ECO:0000256" key="1">
    <source>
        <dbReference type="SAM" id="Phobius"/>
    </source>
</evidence>
<dbReference type="EMBL" id="LUCH01009266">
    <property type="protein sequence ID" value="KAF5396075.1"/>
    <property type="molecule type" value="Genomic_DNA"/>
</dbReference>